<evidence type="ECO:0000313" key="1">
    <source>
        <dbReference type="EMBL" id="KAL3316301.1"/>
    </source>
</evidence>
<protein>
    <submittedName>
        <fullName evidence="1">Uncharacterized protein</fullName>
    </submittedName>
</protein>
<organism evidence="1 2">
    <name type="scientific">Cichlidogyrus casuarinus</name>
    <dbReference type="NCBI Taxonomy" id="1844966"/>
    <lineage>
        <taxon>Eukaryota</taxon>
        <taxon>Metazoa</taxon>
        <taxon>Spiralia</taxon>
        <taxon>Lophotrochozoa</taxon>
        <taxon>Platyhelminthes</taxon>
        <taxon>Monogenea</taxon>
        <taxon>Monopisthocotylea</taxon>
        <taxon>Dactylogyridea</taxon>
        <taxon>Ancyrocephalidae</taxon>
        <taxon>Cichlidogyrus</taxon>
    </lineage>
</organism>
<reference evidence="1 2" key="1">
    <citation type="submission" date="2024-11" db="EMBL/GenBank/DDBJ databases">
        <title>Adaptive evolution of stress response genes in parasites aligns with host niche diversity.</title>
        <authorList>
            <person name="Hahn C."/>
            <person name="Resl P."/>
        </authorList>
    </citation>
    <scope>NUCLEOTIDE SEQUENCE [LARGE SCALE GENOMIC DNA]</scope>
    <source>
        <strain evidence="1">EGGRZ-B1_66</strain>
        <tissue evidence="1">Body</tissue>
    </source>
</reference>
<keyword evidence="2" id="KW-1185">Reference proteome</keyword>
<dbReference type="AlphaFoldDB" id="A0ABD2QC15"/>
<gene>
    <name evidence="1" type="ORF">Ciccas_005045</name>
</gene>
<sequence length="63" mass="7308">MLDLKLKYRVMVRLSDHSGSYQRGILMGEIMEKLCGVSAQEFVLMSSSSRAKLKWNLLLNRFK</sequence>
<feature type="non-terminal residue" evidence="1">
    <location>
        <position position="63"/>
    </location>
</feature>
<dbReference type="EMBL" id="JBJKFK010000563">
    <property type="protein sequence ID" value="KAL3316301.1"/>
    <property type="molecule type" value="Genomic_DNA"/>
</dbReference>
<evidence type="ECO:0000313" key="2">
    <source>
        <dbReference type="Proteomes" id="UP001626550"/>
    </source>
</evidence>
<comment type="caution">
    <text evidence="1">The sequence shown here is derived from an EMBL/GenBank/DDBJ whole genome shotgun (WGS) entry which is preliminary data.</text>
</comment>
<accession>A0ABD2QC15</accession>
<dbReference type="Gene3D" id="2.40.50.140">
    <property type="entry name" value="Nucleic acid-binding proteins"/>
    <property type="match status" value="1"/>
</dbReference>
<dbReference type="InterPro" id="IPR012340">
    <property type="entry name" value="NA-bd_OB-fold"/>
</dbReference>
<dbReference type="Proteomes" id="UP001626550">
    <property type="component" value="Unassembled WGS sequence"/>
</dbReference>
<name>A0ABD2QC15_9PLAT</name>
<proteinExistence type="predicted"/>